<keyword evidence="13 14" id="KW-0998">Cell outer membrane</keyword>
<dbReference type="Pfam" id="PF13715">
    <property type="entry name" value="CarbopepD_reg_2"/>
    <property type="match status" value="1"/>
</dbReference>
<keyword evidence="11 14" id="KW-0472">Membrane</keyword>
<name>A0ABP8NJV4_9BACT</name>
<evidence type="ECO:0000256" key="12">
    <source>
        <dbReference type="ARBA" id="ARBA00023170"/>
    </source>
</evidence>
<keyword evidence="12 19" id="KW-0675">Receptor</keyword>
<dbReference type="RefSeq" id="WP_345082739.1">
    <property type="nucleotide sequence ID" value="NZ_BAABFA010000012.1"/>
</dbReference>
<dbReference type="InterPro" id="IPR010917">
    <property type="entry name" value="TonB_rcpt_CS"/>
</dbReference>
<dbReference type="InterPro" id="IPR013784">
    <property type="entry name" value="Carb-bd-like_fold"/>
</dbReference>
<dbReference type="InterPro" id="IPR039426">
    <property type="entry name" value="TonB-dep_rcpt-like"/>
</dbReference>
<keyword evidence="6 14" id="KW-0812">Transmembrane</keyword>
<evidence type="ECO:0000256" key="6">
    <source>
        <dbReference type="ARBA" id="ARBA00022692"/>
    </source>
</evidence>
<feature type="domain" description="TonB-dependent receptor-like beta-barrel" evidence="17">
    <location>
        <begin position="307"/>
        <end position="756"/>
    </location>
</feature>
<dbReference type="InterPro" id="IPR037066">
    <property type="entry name" value="Plug_dom_sf"/>
</dbReference>
<dbReference type="PROSITE" id="PS52016">
    <property type="entry name" value="TONB_DEPENDENT_REC_3"/>
    <property type="match status" value="1"/>
</dbReference>
<gene>
    <name evidence="19" type="ORF">GCM10023093_20890</name>
</gene>
<dbReference type="Gene3D" id="2.40.170.20">
    <property type="entry name" value="TonB-dependent receptor, beta-barrel domain"/>
    <property type="match status" value="1"/>
</dbReference>
<evidence type="ECO:0000313" key="20">
    <source>
        <dbReference type="Proteomes" id="UP001500067"/>
    </source>
</evidence>
<dbReference type="NCBIfam" id="TIGR01783">
    <property type="entry name" value="TonB-siderophor"/>
    <property type="match status" value="1"/>
</dbReference>
<evidence type="ECO:0000313" key="19">
    <source>
        <dbReference type="EMBL" id="GAA4466571.1"/>
    </source>
</evidence>
<dbReference type="EMBL" id="BAABFA010000012">
    <property type="protein sequence ID" value="GAA4466571.1"/>
    <property type="molecule type" value="Genomic_DNA"/>
</dbReference>
<evidence type="ECO:0000256" key="14">
    <source>
        <dbReference type="PROSITE-ProRule" id="PRU01360"/>
    </source>
</evidence>
<dbReference type="InterPro" id="IPR010105">
    <property type="entry name" value="TonB_sidphr_rcpt"/>
</dbReference>
<feature type="domain" description="TonB-dependent receptor plug" evidence="18">
    <location>
        <begin position="133"/>
        <end position="231"/>
    </location>
</feature>
<evidence type="ECO:0000256" key="3">
    <source>
        <dbReference type="ARBA" id="ARBA00022448"/>
    </source>
</evidence>
<keyword evidence="4 14" id="KW-1134">Transmembrane beta strand</keyword>
<evidence type="ECO:0000259" key="18">
    <source>
        <dbReference type="Pfam" id="PF07715"/>
    </source>
</evidence>
<dbReference type="SUPFAM" id="SSF56935">
    <property type="entry name" value="Porins"/>
    <property type="match status" value="1"/>
</dbReference>
<dbReference type="InterPro" id="IPR000531">
    <property type="entry name" value="Beta-barrel_TonB"/>
</dbReference>
<evidence type="ECO:0000256" key="10">
    <source>
        <dbReference type="ARBA" id="ARBA00023077"/>
    </source>
</evidence>
<dbReference type="CDD" id="cd01347">
    <property type="entry name" value="ligand_gated_channel"/>
    <property type="match status" value="1"/>
</dbReference>
<organism evidence="19 20">
    <name type="scientific">Nemorincola caseinilytica</name>
    <dbReference type="NCBI Taxonomy" id="2054315"/>
    <lineage>
        <taxon>Bacteria</taxon>
        <taxon>Pseudomonadati</taxon>
        <taxon>Bacteroidota</taxon>
        <taxon>Chitinophagia</taxon>
        <taxon>Chitinophagales</taxon>
        <taxon>Chitinophagaceae</taxon>
        <taxon>Nemorincola</taxon>
    </lineage>
</organism>
<dbReference type="Pfam" id="PF07715">
    <property type="entry name" value="Plug"/>
    <property type="match status" value="1"/>
</dbReference>
<evidence type="ECO:0000256" key="9">
    <source>
        <dbReference type="ARBA" id="ARBA00023065"/>
    </source>
</evidence>
<dbReference type="PROSITE" id="PS01156">
    <property type="entry name" value="TONB_DEPENDENT_REC_2"/>
    <property type="match status" value="1"/>
</dbReference>
<dbReference type="SUPFAM" id="SSF49452">
    <property type="entry name" value="Starch-binding domain-like"/>
    <property type="match status" value="1"/>
</dbReference>
<keyword evidence="9" id="KW-0406">Ion transport</keyword>
<dbReference type="Gene3D" id="2.60.40.1120">
    <property type="entry name" value="Carboxypeptidase-like, regulatory domain"/>
    <property type="match status" value="1"/>
</dbReference>
<keyword evidence="3 14" id="KW-0813">Transport</keyword>
<keyword evidence="20" id="KW-1185">Reference proteome</keyword>
<dbReference type="Proteomes" id="UP001500067">
    <property type="component" value="Unassembled WGS sequence"/>
</dbReference>
<evidence type="ECO:0000256" key="1">
    <source>
        <dbReference type="ARBA" id="ARBA00004571"/>
    </source>
</evidence>
<keyword evidence="8" id="KW-0408">Iron</keyword>
<evidence type="ECO:0000256" key="16">
    <source>
        <dbReference type="SAM" id="SignalP"/>
    </source>
</evidence>
<evidence type="ECO:0000256" key="13">
    <source>
        <dbReference type="ARBA" id="ARBA00023237"/>
    </source>
</evidence>
<dbReference type="PANTHER" id="PTHR32552:SF68">
    <property type="entry name" value="FERRICHROME OUTER MEMBRANE TRANSPORTER_PHAGE RECEPTOR"/>
    <property type="match status" value="1"/>
</dbReference>
<comment type="similarity">
    <text evidence="2 14 15">Belongs to the TonB-dependent receptor family.</text>
</comment>
<keyword evidence="7 16" id="KW-0732">Signal</keyword>
<evidence type="ECO:0000256" key="2">
    <source>
        <dbReference type="ARBA" id="ARBA00009810"/>
    </source>
</evidence>
<comment type="subcellular location">
    <subcellularLocation>
        <location evidence="1 14">Cell outer membrane</location>
        <topology evidence="1 14">Multi-pass membrane protein</topology>
    </subcellularLocation>
</comment>
<keyword evidence="10 15" id="KW-0798">TonB box</keyword>
<evidence type="ECO:0000256" key="8">
    <source>
        <dbReference type="ARBA" id="ARBA00023004"/>
    </source>
</evidence>
<feature type="signal peptide" evidence="16">
    <location>
        <begin position="1"/>
        <end position="19"/>
    </location>
</feature>
<evidence type="ECO:0000256" key="11">
    <source>
        <dbReference type="ARBA" id="ARBA00023136"/>
    </source>
</evidence>
<proteinExistence type="inferred from homology"/>
<dbReference type="Pfam" id="PF00593">
    <property type="entry name" value="TonB_dep_Rec_b-barrel"/>
    <property type="match status" value="1"/>
</dbReference>
<dbReference type="Gene3D" id="2.170.130.10">
    <property type="entry name" value="TonB-dependent receptor, plug domain"/>
    <property type="match status" value="1"/>
</dbReference>
<reference evidence="20" key="1">
    <citation type="journal article" date="2019" name="Int. J. Syst. Evol. Microbiol.">
        <title>The Global Catalogue of Microorganisms (GCM) 10K type strain sequencing project: providing services to taxonomists for standard genome sequencing and annotation.</title>
        <authorList>
            <consortium name="The Broad Institute Genomics Platform"/>
            <consortium name="The Broad Institute Genome Sequencing Center for Infectious Disease"/>
            <person name="Wu L."/>
            <person name="Ma J."/>
        </authorList>
    </citation>
    <scope>NUCLEOTIDE SEQUENCE [LARGE SCALE GENOMIC DNA]</scope>
    <source>
        <strain evidence="20">JCM 32105</strain>
    </source>
</reference>
<accession>A0ABP8NJV4</accession>
<dbReference type="InterPro" id="IPR012910">
    <property type="entry name" value="Plug_dom"/>
</dbReference>
<dbReference type="PANTHER" id="PTHR32552">
    <property type="entry name" value="FERRICHROME IRON RECEPTOR-RELATED"/>
    <property type="match status" value="1"/>
</dbReference>
<sequence length="792" mass="86728">MRSTIILFILLFTSGVILAQSGTITGTIKTSDNVPAEFINVGVLGTTKGATTDRKGNFTIKDVKAGAHTIVVSPAGRAAIQKNLTVAEGETATIEIALTESARTLEEVTIKDNANRYNSKTTSSGLRLTTPIHEVPQNIQVVTGKMLKDQQVISMSDGLVRNVSGLVRMEHWGDMYTNISARGAQIQAFRNGFNVVNSYWGPLTEDMSFVETIEFVKGPAGFMLSSGDPAGMYNVVTKKPTGVEKGEVSLTMGSYGLFRGALDLDGKLSKNGKVLYRLNVAGQNKGSFRANEYNDRYTIAPVVSYQLDDKTKVTMEYTYQRANMSNVGSYYVFSPDGYATLPVDFTSLPAGTPGVRIDDHSLYLNMQHNINDNWRVTGQVARFQYYQQGASMWPSKVNPDGTMIRNIGIWDATSNMSMGQIFVNGKATTGAVTHNILGGVDMGNKDYLADWSQSHDLDDSANLFDPKNPNLGVPVTGYPEFDRTKPLAERAQAGYGYQNMTYSSLYVQDELGFFDNKARLTLAGRYTDLKQAYAGPANKAQHFTPRAGLSVSLSEQTAVYALYDQAFVPQSGILTNGDKVQPITGNNTEAGVKKQWDGGRWSSGLTVYRILKNNELIADPTQLPSSGLSIELGQKVSQGVELDVKGTITRNLSIIVNYAYTDSRVLKVAEGVTALKEGDLVPGFSKHTANAWLTYRIQNGALKGFGINCGATYLGDRATYWEAAPDPSITLPNYLKVDGGLSWENDKLRVTANVFNMLNEYLYSGSYYSWVGAYYWQAEAPRNFRVTVGYSF</sequence>
<comment type="caution">
    <text evidence="19">The sequence shown here is derived from an EMBL/GenBank/DDBJ whole genome shotgun (WGS) entry which is preliminary data.</text>
</comment>
<evidence type="ECO:0000256" key="7">
    <source>
        <dbReference type="ARBA" id="ARBA00022729"/>
    </source>
</evidence>
<evidence type="ECO:0000256" key="4">
    <source>
        <dbReference type="ARBA" id="ARBA00022452"/>
    </source>
</evidence>
<evidence type="ECO:0000256" key="15">
    <source>
        <dbReference type="RuleBase" id="RU003357"/>
    </source>
</evidence>
<feature type="chain" id="PRO_5045195926" evidence="16">
    <location>
        <begin position="20"/>
        <end position="792"/>
    </location>
</feature>
<keyword evidence="5" id="KW-0410">Iron transport</keyword>
<evidence type="ECO:0000259" key="17">
    <source>
        <dbReference type="Pfam" id="PF00593"/>
    </source>
</evidence>
<protein>
    <submittedName>
        <fullName evidence="19">TonB-dependent siderophore receptor</fullName>
    </submittedName>
</protein>
<dbReference type="InterPro" id="IPR036942">
    <property type="entry name" value="Beta-barrel_TonB_sf"/>
</dbReference>
<evidence type="ECO:0000256" key="5">
    <source>
        <dbReference type="ARBA" id="ARBA00022496"/>
    </source>
</evidence>